<dbReference type="EMBL" id="CAJOBH010007370">
    <property type="protein sequence ID" value="CAF4082321.1"/>
    <property type="molecule type" value="Genomic_DNA"/>
</dbReference>
<accession>A0A8S2Q5N4</accession>
<name>A0A8S2Q5N4_9BILA</name>
<protein>
    <submittedName>
        <fullName evidence="1">Uncharacterized protein</fullName>
    </submittedName>
</protein>
<gene>
    <name evidence="1" type="ORF">BYL167_LOCUS18145</name>
</gene>
<proteinExistence type="predicted"/>
<evidence type="ECO:0000313" key="1">
    <source>
        <dbReference type="EMBL" id="CAF4082321.1"/>
    </source>
</evidence>
<comment type="caution">
    <text evidence="1">The sequence shown here is derived from an EMBL/GenBank/DDBJ whole genome shotgun (WGS) entry which is preliminary data.</text>
</comment>
<organism evidence="1 2">
    <name type="scientific">Rotaria magnacalcarata</name>
    <dbReference type="NCBI Taxonomy" id="392030"/>
    <lineage>
        <taxon>Eukaryota</taxon>
        <taxon>Metazoa</taxon>
        <taxon>Spiralia</taxon>
        <taxon>Gnathifera</taxon>
        <taxon>Rotifera</taxon>
        <taxon>Eurotatoria</taxon>
        <taxon>Bdelloidea</taxon>
        <taxon>Philodinida</taxon>
        <taxon>Philodinidae</taxon>
        <taxon>Rotaria</taxon>
    </lineage>
</organism>
<dbReference type="Proteomes" id="UP000681967">
    <property type="component" value="Unassembled WGS sequence"/>
</dbReference>
<evidence type="ECO:0000313" key="2">
    <source>
        <dbReference type="Proteomes" id="UP000681967"/>
    </source>
</evidence>
<reference evidence="1" key="1">
    <citation type="submission" date="2021-02" db="EMBL/GenBank/DDBJ databases">
        <authorList>
            <person name="Nowell W R."/>
        </authorList>
    </citation>
    <scope>NUCLEOTIDE SEQUENCE</scope>
</reference>
<dbReference type="AlphaFoldDB" id="A0A8S2Q5N4"/>
<feature type="non-terminal residue" evidence="1">
    <location>
        <position position="36"/>
    </location>
</feature>
<sequence>MKEYQGTFIIGDFGSERYSAASVWQPSSAMLCDDRP</sequence>